<evidence type="ECO:0000256" key="4">
    <source>
        <dbReference type="ARBA" id="ARBA00022723"/>
    </source>
</evidence>
<evidence type="ECO:0000256" key="2">
    <source>
        <dbReference type="ARBA" id="ARBA00007353"/>
    </source>
</evidence>
<dbReference type="PANTHER" id="PTHR30616">
    <property type="entry name" value="UNCHARACTERIZED PROTEIN YFIH"/>
    <property type="match status" value="1"/>
</dbReference>
<evidence type="ECO:0000256" key="5">
    <source>
        <dbReference type="ARBA" id="ARBA00022801"/>
    </source>
</evidence>
<accession>A0A377WMH5</accession>
<reference evidence="10 11" key="1">
    <citation type="submission" date="2018-06" db="EMBL/GenBank/DDBJ databases">
        <authorList>
            <consortium name="Pathogen Informatics"/>
            <person name="Doyle S."/>
        </authorList>
    </citation>
    <scope>NUCLEOTIDE SEQUENCE [LARGE SCALE GENOMIC DNA]</scope>
    <source>
        <strain evidence="10 11">NCTC8849</strain>
    </source>
</reference>
<dbReference type="Pfam" id="PF02578">
    <property type="entry name" value="Cu-oxidase_4"/>
    <property type="match status" value="1"/>
</dbReference>
<dbReference type="PANTHER" id="PTHR30616:SF2">
    <property type="entry name" value="PURINE NUCLEOSIDE PHOSPHORYLASE LACC1"/>
    <property type="match status" value="1"/>
</dbReference>
<evidence type="ECO:0000256" key="7">
    <source>
        <dbReference type="ARBA" id="ARBA00047989"/>
    </source>
</evidence>
<name>A0A377WMH5_KLEPN</name>
<keyword evidence="6" id="KW-0862">Zinc</keyword>
<dbReference type="CDD" id="cd16833">
    <property type="entry name" value="YfiH"/>
    <property type="match status" value="1"/>
</dbReference>
<comment type="catalytic activity">
    <reaction evidence="8">
        <text>adenosine + phosphate = alpha-D-ribose 1-phosphate + adenine</text>
        <dbReference type="Rhea" id="RHEA:27642"/>
        <dbReference type="ChEBI" id="CHEBI:16335"/>
        <dbReference type="ChEBI" id="CHEBI:16708"/>
        <dbReference type="ChEBI" id="CHEBI:43474"/>
        <dbReference type="ChEBI" id="CHEBI:57720"/>
        <dbReference type="EC" id="2.4.2.1"/>
    </reaction>
    <physiologicalReaction direction="left-to-right" evidence="8">
        <dbReference type="Rhea" id="RHEA:27643"/>
    </physiologicalReaction>
</comment>
<dbReference type="GO" id="GO:0005507">
    <property type="term" value="F:copper ion binding"/>
    <property type="evidence" value="ECO:0007669"/>
    <property type="project" value="TreeGrafter"/>
</dbReference>
<evidence type="ECO:0000313" key="11">
    <source>
        <dbReference type="Proteomes" id="UP000254799"/>
    </source>
</evidence>
<gene>
    <name evidence="10" type="primary">yfiH_1</name>
    <name evidence="10" type="ORF">NCTC8849_04699</name>
</gene>
<dbReference type="InterPro" id="IPR003730">
    <property type="entry name" value="Cu_polyphenol_OxRdtase"/>
</dbReference>
<sequence>MRRVLEATIARFADKAENIMAWLGPAIGPQAFEVGPEVRDAFMAKDEDAHRAFRPAGENILLISTNWRGSVWQTSALSRFSAGDRCTLSEKDDFFSYRRDKTTGRMASFIWLI</sequence>
<comment type="catalytic activity">
    <reaction evidence="9">
        <text>S-methyl-5'-thioadenosine + phosphate = 5-(methylsulfanyl)-alpha-D-ribose 1-phosphate + adenine</text>
        <dbReference type="Rhea" id="RHEA:11852"/>
        <dbReference type="ChEBI" id="CHEBI:16708"/>
        <dbReference type="ChEBI" id="CHEBI:17509"/>
        <dbReference type="ChEBI" id="CHEBI:43474"/>
        <dbReference type="ChEBI" id="CHEBI:58533"/>
        <dbReference type="EC" id="2.4.2.28"/>
    </reaction>
    <physiologicalReaction direction="left-to-right" evidence="9">
        <dbReference type="Rhea" id="RHEA:11853"/>
    </physiologicalReaction>
</comment>
<dbReference type="InterPro" id="IPR038371">
    <property type="entry name" value="Cu_polyphenol_OxRdtase_sf"/>
</dbReference>
<evidence type="ECO:0000256" key="9">
    <source>
        <dbReference type="ARBA" id="ARBA00049893"/>
    </source>
</evidence>
<evidence type="ECO:0000313" key="10">
    <source>
        <dbReference type="EMBL" id="STT56060.1"/>
    </source>
</evidence>
<dbReference type="GO" id="GO:0016787">
    <property type="term" value="F:hydrolase activity"/>
    <property type="evidence" value="ECO:0007669"/>
    <property type="project" value="UniProtKB-KW"/>
</dbReference>
<keyword evidence="4" id="KW-0479">Metal-binding</keyword>
<dbReference type="Proteomes" id="UP000254799">
    <property type="component" value="Unassembled WGS sequence"/>
</dbReference>
<dbReference type="AlphaFoldDB" id="A0A377WMH5"/>
<evidence type="ECO:0000256" key="1">
    <source>
        <dbReference type="ARBA" id="ARBA00000553"/>
    </source>
</evidence>
<keyword evidence="5" id="KW-0378">Hydrolase</keyword>
<comment type="catalytic activity">
    <reaction evidence="1">
        <text>inosine + phosphate = alpha-D-ribose 1-phosphate + hypoxanthine</text>
        <dbReference type="Rhea" id="RHEA:27646"/>
        <dbReference type="ChEBI" id="CHEBI:17368"/>
        <dbReference type="ChEBI" id="CHEBI:17596"/>
        <dbReference type="ChEBI" id="CHEBI:43474"/>
        <dbReference type="ChEBI" id="CHEBI:57720"/>
        <dbReference type="EC" id="2.4.2.1"/>
    </reaction>
    <physiologicalReaction direction="left-to-right" evidence="1">
        <dbReference type="Rhea" id="RHEA:27647"/>
    </physiologicalReaction>
</comment>
<organism evidence="10 11">
    <name type="scientific">Klebsiella pneumoniae</name>
    <dbReference type="NCBI Taxonomy" id="573"/>
    <lineage>
        <taxon>Bacteria</taxon>
        <taxon>Pseudomonadati</taxon>
        <taxon>Pseudomonadota</taxon>
        <taxon>Gammaproteobacteria</taxon>
        <taxon>Enterobacterales</taxon>
        <taxon>Enterobacteriaceae</taxon>
        <taxon>Klebsiella/Raoultella group</taxon>
        <taxon>Klebsiella</taxon>
        <taxon>Klebsiella pneumoniae complex</taxon>
    </lineage>
</organism>
<evidence type="ECO:0000256" key="8">
    <source>
        <dbReference type="ARBA" id="ARBA00048968"/>
    </source>
</evidence>
<comment type="catalytic activity">
    <reaction evidence="7">
        <text>adenosine + H2O + H(+) = inosine + NH4(+)</text>
        <dbReference type="Rhea" id="RHEA:24408"/>
        <dbReference type="ChEBI" id="CHEBI:15377"/>
        <dbReference type="ChEBI" id="CHEBI:15378"/>
        <dbReference type="ChEBI" id="CHEBI:16335"/>
        <dbReference type="ChEBI" id="CHEBI:17596"/>
        <dbReference type="ChEBI" id="CHEBI:28938"/>
        <dbReference type="EC" id="3.5.4.4"/>
    </reaction>
    <physiologicalReaction direction="left-to-right" evidence="7">
        <dbReference type="Rhea" id="RHEA:24409"/>
    </physiologicalReaction>
</comment>
<dbReference type="InterPro" id="IPR011324">
    <property type="entry name" value="Cytotoxic_necrot_fac-like_cat"/>
</dbReference>
<proteinExistence type="inferred from homology"/>
<dbReference type="SUPFAM" id="SSF64438">
    <property type="entry name" value="CNF1/YfiH-like putative cysteine hydrolases"/>
    <property type="match status" value="1"/>
</dbReference>
<keyword evidence="3" id="KW-0808">Transferase</keyword>
<comment type="similarity">
    <text evidence="2">Belongs to the purine nucleoside phosphorylase YfiH/LACC1 family.</text>
</comment>
<evidence type="ECO:0000256" key="6">
    <source>
        <dbReference type="ARBA" id="ARBA00022833"/>
    </source>
</evidence>
<evidence type="ECO:0000256" key="3">
    <source>
        <dbReference type="ARBA" id="ARBA00022679"/>
    </source>
</evidence>
<dbReference type="EMBL" id="UGLC01000002">
    <property type="protein sequence ID" value="STT56060.1"/>
    <property type="molecule type" value="Genomic_DNA"/>
</dbReference>
<dbReference type="Gene3D" id="3.60.140.10">
    <property type="entry name" value="CNF1/YfiH-like putative cysteine hydrolases"/>
    <property type="match status" value="1"/>
</dbReference>
<dbReference type="GO" id="GO:0017061">
    <property type="term" value="F:S-methyl-5-thioadenosine phosphorylase activity"/>
    <property type="evidence" value="ECO:0007669"/>
    <property type="project" value="UniProtKB-EC"/>
</dbReference>
<protein>
    <submittedName>
        <fullName evidence="10">Membrane protein</fullName>
    </submittedName>
</protein>